<accession>A0A369YKA0</accession>
<proteinExistence type="predicted"/>
<gene>
    <name evidence="1" type="ORF">DPV93_00445</name>
</gene>
<dbReference type="AlphaFoldDB" id="A0A369YKA0"/>
<protein>
    <submittedName>
        <fullName evidence="1">Uncharacterized protein</fullName>
    </submittedName>
</protein>
<sequence length="120" mass="14509">MNLEIRRDTIYWYIKAIYLQELIFALNKEGNYWSTNVCLTKKKRDYHLLLRIFLNPNDEDEFNITDSCFTISISEDTFSLLQEYNLLLTKYDTPFSHELNDLCFIQSGKWFSCYIYIEND</sequence>
<evidence type="ECO:0000313" key="2">
    <source>
        <dbReference type="Proteomes" id="UP000253872"/>
    </source>
</evidence>
<comment type="caution">
    <text evidence="1">The sequence shown here is derived from an EMBL/GenBank/DDBJ whole genome shotgun (WGS) entry which is preliminary data.</text>
</comment>
<evidence type="ECO:0000313" key="1">
    <source>
        <dbReference type="EMBL" id="RDE73660.1"/>
    </source>
</evidence>
<dbReference type="Proteomes" id="UP000253872">
    <property type="component" value="Unassembled WGS sequence"/>
</dbReference>
<name>A0A369YKA0_9PAST</name>
<reference evidence="1 2" key="1">
    <citation type="submission" date="2018-05" db="EMBL/GenBank/DDBJ databases">
        <title>Draft Genome Sequences for a Diverse set of 7 Haemophilus Species.</title>
        <authorList>
            <person name="Nichols M."/>
            <person name="Topaz N."/>
            <person name="Wang X."/>
            <person name="Wang X."/>
            <person name="Boxrud D."/>
        </authorList>
    </citation>
    <scope>NUCLEOTIDE SEQUENCE [LARGE SCALE GENOMIC DNA]</scope>
    <source>
        <strain evidence="1 2">C2002001239</strain>
    </source>
</reference>
<dbReference type="RefSeq" id="WP_111401333.1">
    <property type="nucleotide sequence ID" value="NZ_QEPN01000001.1"/>
</dbReference>
<dbReference type="EMBL" id="QEPN01000001">
    <property type="protein sequence ID" value="RDE73660.1"/>
    <property type="molecule type" value="Genomic_DNA"/>
</dbReference>
<organism evidence="1 2">
    <name type="scientific">Haemophilus sputorum</name>
    <dbReference type="NCBI Taxonomy" id="1078480"/>
    <lineage>
        <taxon>Bacteria</taxon>
        <taxon>Pseudomonadati</taxon>
        <taxon>Pseudomonadota</taxon>
        <taxon>Gammaproteobacteria</taxon>
        <taxon>Pasteurellales</taxon>
        <taxon>Pasteurellaceae</taxon>
        <taxon>Haemophilus</taxon>
    </lineage>
</organism>